<organism evidence="19 20">
    <name type="scientific">Roseicella aquatilis</name>
    <dbReference type="NCBI Taxonomy" id="2527868"/>
    <lineage>
        <taxon>Bacteria</taxon>
        <taxon>Pseudomonadati</taxon>
        <taxon>Pseudomonadota</taxon>
        <taxon>Alphaproteobacteria</taxon>
        <taxon>Acetobacterales</taxon>
        <taxon>Roseomonadaceae</taxon>
        <taxon>Roseicella</taxon>
    </lineage>
</organism>
<dbReference type="RefSeq" id="WP_132284444.1">
    <property type="nucleotide sequence ID" value="NZ_SKBM01000002.1"/>
</dbReference>
<evidence type="ECO:0000256" key="15">
    <source>
        <dbReference type="SAM" id="MobiDB-lite"/>
    </source>
</evidence>
<accession>A0A4R4DVF7</accession>
<feature type="domain" description="Soluble ligand binding" evidence="17">
    <location>
        <begin position="831"/>
        <end position="878"/>
    </location>
</feature>
<dbReference type="OrthoDB" id="9808948at2"/>
<comment type="similarity">
    <text evidence="2">Belongs to the BexD/CtrA/VexA family.</text>
</comment>
<comment type="subcellular location">
    <subcellularLocation>
        <location evidence="1">Cell outer membrane</location>
        <topology evidence="1">Multi-pass membrane protein</topology>
    </subcellularLocation>
</comment>
<proteinExistence type="inferred from homology"/>
<evidence type="ECO:0000259" key="17">
    <source>
        <dbReference type="Pfam" id="PF10531"/>
    </source>
</evidence>
<keyword evidence="5" id="KW-0762">Sugar transport</keyword>
<dbReference type="Pfam" id="PF02563">
    <property type="entry name" value="Poly_export"/>
    <property type="match status" value="1"/>
</dbReference>
<keyword evidence="3" id="KW-0813">Transport</keyword>
<dbReference type="Pfam" id="PF22461">
    <property type="entry name" value="SLBB_2"/>
    <property type="match status" value="1"/>
</dbReference>
<evidence type="ECO:0000256" key="7">
    <source>
        <dbReference type="ARBA" id="ARBA00022729"/>
    </source>
</evidence>
<evidence type="ECO:0000256" key="14">
    <source>
        <dbReference type="ARBA" id="ARBA00023288"/>
    </source>
</evidence>
<evidence type="ECO:0000256" key="8">
    <source>
        <dbReference type="ARBA" id="ARBA00023047"/>
    </source>
</evidence>
<reference evidence="19 20" key="1">
    <citation type="submission" date="2019-03" db="EMBL/GenBank/DDBJ databases">
        <title>Paracraurococcus aquatilis NE82 genome sequence.</title>
        <authorList>
            <person name="Zhao Y."/>
            <person name="Du Z."/>
        </authorList>
    </citation>
    <scope>NUCLEOTIDE SEQUENCE [LARGE SCALE GENOMIC DNA]</scope>
    <source>
        <strain evidence="19 20">NE82</strain>
    </source>
</reference>
<keyword evidence="20" id="KW-1185">Reference proteome</keyword>
<keyword evidence="12" id="KW-0564">Palmitate</keyword>
<evidence type="ECO:0000313" key="20">
    <source>
        <dbReference type="Proteomes" id="UP000295023"/>
    </source>
</evidence>
<dbReference type="AlphaFoldDB" id="A0A4R4DVF7"/>
<evidence type="ECO:0000259" key="18">
    <source>
        <dbReference type="Pfam" id="PF22461"/>
    </source>
</evidence>
<dbReference type="GO" id="GO:0006811">
    <property type="term" value="P:monoatomic ion transport"/>
    <property type="evidence" value="ECO:0007669"/>
    <property type="project" value="UniProtKB-KW"/>
</dbReference>
<dbReference type="InterPro" id="IPR019554">
    <property type="entry name" value="Soluble_ligand-bd"/>
</dbReference>
<keyword evidence="14" id="KW-0449">Lipoprotein</keyword>
<evidence type="ECO:0000256" key="10">
    <source>
        <dbReference type="ARBA" id="ARBA00023114"/>
    </source>
</evidence>
<dbReference type="GO" id="GO:0046930">
    <property type="term" value="C:pore complex"/>
    <property type="evidence" value="ECO:0007669"/>
    <property type="project" value="UniProtKB-KW"/>
</dbReference>
<feature type="domain" description="SLBB" evidence="18">
    <location>
        <begin position="238"/>
        <end position="313"/>
    </location>
</feature>
<feature type="compositionally biased region" description="Low complexity" evidence="15">
    <location>
        <begin position="77"/>
        <end position="96"/>
    </location>
</feature>
<sequence>MLPPLASRLISSRPRLLVLVLALLLGAPAAAQTGLPGPLLSPPALPSTLPGGLPLPGLPPSAQQDILQRILNAGAGQAPVAPAPSQLQPAPTSLAPAAPPPLPEEPPSPAESFFAARGAAQPCQPAPCAPPLLRQFGYDSLRGQPMAAPAGLGFGALPEDYLLGRDDELVLAFRGRARQTLSLRVGRDGMLLVPDLAPVPAAGRSLREVRADLQSRTQRELPGSEVFVSVGQVRQIAVFVGGEVARPGLQALTSMASVLDALVAAGGVRRTGSLRAIRVEGGGERRVIDLYAVIAGEGTAPNLLLREGERIMVPPLGGAVAITGEVTRPGIYELPAGAAQAPLAAMLALAGEPLRPTGNRFLLQTTDAEGRRSLREIGPRDALRRGDALRVEPGTDVMSQELRLAGHVALPVTRAAGGRARTLRGLLSDPRLVKADPYARLGVVWRTDPRTRTRRFLPFDLGRVLQGGADMPLAESDEVILLGQPDVLFLASPGVQQAIRGDLPDAQPPGAALPAATLAGQQLAAAAGMPGTAAAVPPASPPQPGASCPALVQLAVASQASPRRFGHARAAGFPDLGLLPCPQLFLDYPTLLPFLLDQSVLLTGEVRLPGLYPILADTGLDAVLAAAGGATDTANLAAVELAREPVEQAGALPLSRSSIDLRSRNFAALRLSPRDAVRLPRGFGDRDTGPITLVGEFLRPGVYDIRRGERLSEVIARAGGLTPQAYPYGAVFSRESVRQRQQEGFQRTARELEQGLMQVAAGQAVAGMRGATDLSGAIQAGQALAQSLRQARAAGRMVVEANPVVLAGRPDLDVLMEPGDLVAMPKRPNEVTVVGAVLNPSSLQFASGWRAGEYVRAAGGRQRFADASRAFVVLPNGQSAPAGLGLWQSGGPPVPPGSTVVVPQDPSPYETWGFLRDLTQVLSQVALSSAALAVIVRSSGN</sequence>
<keyword evidence="6" id="KW-0812">Transmembrane</keyword>
<dbReference type="InterPro" id="IPR054765">
    <property type="entry name" value="SLBB_dom"/>
</dbReference>
<feature type="domain" description="Polysaccharide export protein N-terminal" evidence="16">
    <location>
        <begin position="158"/>
        <end position="230"/>
    </location>
</feature>
<dbReference type="GO" id="GO:0015159">
    <property type="term" value="F:polysaccharide transmembrane transporter activity"/>
    <property type="evidence" value="ECO:0007669"/>
    <property type="project" value="InterPro"/>
</dbReference>
<feature type="domain" description="Soluble ligand binding" evidence="17">
    <location>
        <begin position="320"/>
        <end position="338"/>
    </location>
</feature>
<dbReference type="PANTHER" id="PTHR33619:SF3">
    <property type="entry name" value="POLYSACCHARIDE EXPORT PROTEIN GFCE-RELATED"/>
    <property type="match status" value="1"/>
</dbReference>
<keyword evidence="10" id="KW-0626">Porin</keyword>
<evidence type="ECO:0000256" key="5">
    <source>
        <dbReference type="ARBA" id="ARBA00022597"/>
    </source>
</evidence>
<evidence type="ECO:0000256" key="12">
    <source>
        <dbReference type="ARBA" id="ARBA00023139"/>
    </source>
</evidence>
<dbReference type="InterPro" id="IPR049712">
    <property type="entry name" value="Poly_export"/>
</dbReference>
<feature type="domain" description="Soluble ligand binding" evidence="17">
    <location>
        <begin position="691"/>
        <end position="726"/>
    </location>
</feature>
<evidence type="ECO:0000256" key="9">
    <source>
        <dbReference type="ARBA" id="ARBA00023065"/>
    </source>
</evidence>
<keyword evidence="8" id="KW-0625">Polysaccharide transport</keyword>
<evidence type="ECO:0000256" key="4">
    <source>
        <dbReference type="ARBA" id="ARBA00022452"/>
    </source>
</evidence>
<evidence type="ECO:0000256" key="3">
    <source>
        <dbReference type="ARBA" id="ARBA00022448"/>
    </source>
</evidence>
<evidence type="ECO:0000256" key="1">
    <source>
        <dbReference type="ARBA" id="ARBA00004571"/>
    </source>
</evidence>
<dbReference type="PANTHER" id="PTHR33619">
    <property type="entry name" value="POLYSACCHARIDE EXPORT PROTEIN GFCE-RELATED"/>
    <property type="match status" value="1"/>
</dbReference>
<feature type="domain" description="Soluble ligand binding" evidence="17">
    <location>
        <begin position="602"/>
        <end position="643"/>
    </location>
</feature>
<evidence type="ECO:0000256" key="2">
    <source>
        <dbReference type="ARBA" id="ARBA00009450"/>
    </source>
</evidence>
<dbReference type="Proteomes" id="UP000295023">
    <property type="component" value="Unassembled WGS sequence"/>
</dbReference>
<keyword evidence="7" id="KW-0732">Signal</keyword>
<dbReference type="EMBL" id="SKBM01000002">
    <property type="protein sequence ID" value="TCZ66090.1"/>
    <property type="molecule type" value="Genomic_DNA"/>
</dbReference>
<comment type="caution">
    <text evidence="19">The sequence shown here is derived from an EMBL/GenBank/DDBJ whole genome shotgun (WGS) entry which is preliminary data.</text>
</comment>
<evidence type="ECO:0000256" key="6">
    <source>
        <dbReference type="ARBA" id="ARBA00022692"/>
    </source>
</evidence>
<feature type="region of interest" description="Disordered" evidence="15">
    <location>
        <begin position="77"/>
        <end position="110"/>
    </location>
</feature>
<protein>
    <submittedName>
        <fullName evidence="19">Polysaccharide biosynthesis/export protein</fullName>
    </submittedName>
</protein>
<dbReference type="GO" id="GO:0009279">
    <property type="term" value="C:cell outer membrane"/>
    <property type="evidence" value="ECO:0007669"/>
    <property type="project" value="UniProtKB-SubCell"/>
</dbReference>
<keyword evidence="13" id="KW-0998">Cell outer membrane</keyword>
<gene>
    <name evidence="19" type="ORF">EXY23_03165</name>
</gene>
<dbReference type="InterPro" id="IPR003715">
    <property type="entry name" value="Poly_export_N"/>
</dbReference>
<evidence type="ECO:0000313" key="19">
    <source>
        <dbReference type="EMBL" id="TCZ66090.1"/>
    </source>
</evidence>
<keyword evidence="4" id="KW-1134">Transmembrane beta strand</keyword>
<keyword evidence="11" id="KW-0472">Membrane</keyword>
<feature type="compositionally biased region" description="Pro residues" evidence="15">
    <location>
        <begin position="97"/>
        <end position="109"/>
    </location>
</feature>
<dbReference type="Pfam" id="PF10531">
    <property type="entry name" value="SLBB"/>
    <property type="match status" value="4"/>
</dbReference>
<dbReference type="GO" id="GO:0015288">
    <property type="term" value="F:porin activity"/>
    <property type="evidence" value="ECO:0007669"/>
    <property type="project" value="UniProtKB-KW"/>
</dbReference>
<dbReference type="Gene3D" id="3.10.560.10">
    <property type="entry name" value="Outer membrane lipoprotein wza domain like"/>
    <property type="match status" value="4"/>
</dbReference>
<name>A0A4R4DVF7_9PROT</name>
<keyword evidence="9" id="KW-0406">Ion transport</keyword>
<evidence type="ECO:0000256" key="13">
    <source>
        <dbReference type="ARBA" id="ARBA00023237"/>
    </source>
</evidence>
<evidence type="ECO:0000259" key="16">
    <source>
        <dbReference type="Pfam" id="PF02563"/>
    </source>
</evidence>
<evidence type="ECO:0000256" key="11">
    <source>
        <dbReference type="ARBA" id="ARBA00023136"/>
    </source>
</evidence>